<dbReference type="Gene3D" id="3.30.700.10">
    <property type="entry name" value="Glycoprotein, Type 4 Pilin"/>
    <property type="match status" value="1"/>
</dbReference>
<sequence>MLLPKNSGVFEMKNKEAGLTLIEIMAVIVIIGILAAISIPLVSNIIEKSKEEVCQTNIIILERSYESYLVLKSVEHTEVVFEQFMRSYDGELCENDCAVSYGEGKVHCSTEVDDEEDDGGGSVPYL</sequence>
<keyword evidence="10" id="KW-1185">Reference proteome</keyword>
<dbReference type="NCBIfam" id="TIGR02532">
    <property type="entry name" value="IV_pilin_GFxxxE"/>
    <property type="match status" value="1"/>
</dbReference>
<dbReference type="AlphaFoldDB" id="A0A841Q7X9"/>
<dbReference type="GO" id="GO:0030420">
    <property type="term" value="P:establishment of competence for transformation"/>
    <property type="evidence" value="ECO:0007669"/>
    <property type="project" value="UniProtKB-KW"/>
</dbReference>
<reference evidence="9 10" key="1">
    <citation type="submission" date="2020-08" db="EMBL/GenBank/DDBJ databases">
        <title>Genomic Encyclopedia of Type Strains, Phase IV (KMG-IV): sequencing the most valuable type-strain genomes for metagenomic binning, comparative biology and taxonomic classification.</title>
        <authorList>
            <person name="Goeker M."/>
        </authorList>
    </citation>
    <scope>NUCLEOTIDE SEQUENCE [LARGE SCALE GENOMIC DNA]</scope>
    <source>
        <strain evidence="9 10">DSM 19612</strain>
    </source>
</reference>
<dbReference type="SUPFAM" id="SSF54523">
    <property type="entry name" value="Pili subunits"/>
    <property type="match status" value="1"/>
</dbReference>
<evidence type="ECO:0000256" key="4">
    <source>
        <dbReference type="ARBA" id="ARBA00022692"/>
    </source>
</evidence>
<keyword evidence="6 8" id="KW-0472">Membrane</keyword>
<dbReference type="GO" id="GO:0015627">
    <property type="term" value="C:type II protein secretion system complex"/>
    <property type="evidence" value="ECO:0007669"/>
    <property type="project" value="InterPro"/>
</dbReference>
<organism evidence="9 10">
    <name type="scientific">Salirhabdus euzebyi</name>
    <dbReference type="NCBI Taxonomy" id="394506"/>
    <lineage>
        <taxon>Bacteria</taxon>
        <taxon>Bacillati</taxon>
        <taxon>Bacillota</taxon>
        <taxon>Bacilli</taxon>
        <taxon>Bacillales</taxon>
        <taxon>Bacillaceae</taxon>
        <taxon>Salirhabdus</taxon>
    </lineage>
</organism>
<dbReference type="GO" id="GO:0015628">
    <property type="term" value="P:protein secretion by the type II secretion system"/>
    <property type="evidence" value="ECO:0007669"/>
    <property type="project" value="InterPro"/>
</dbReference>
<dbReference type="Proteomes" id="UP000581688">
    <property type="component" value="Unassembled WGS sequence"/>
</dbReference>
<evidence type="ECO:0000256" key="3">
    <source>
        <dbReference type="ARBA" id="ARBA00022481"/>
    </source>
</evidence>
<evidence type="ECO:0000256" key="1">
    <source>
        <dbReference type="ARBA" id="ARBA00004167"/>
    </source>
</evidence>
<dbReference type="InterPro" id="IPR000983">
    <property type="entry name" value="Bac_GSPG_pilin"/>
</dbReference>
<evidence type="ECO:0000256" key="5">
    <source>
        <dbReference type="ARBA" id="ARBA00022989"/>
    </source>
</evidence>
<name>A0A841Q7X9_9BACI</name>
<keyword evidence="3" id="KW-0488">Methylation</keyword>
<gene>
    <name evidence="9" type="ORF">HNQ94_003019</name>
</gene>
<keyword evidence="5 8" id="KW-1133">Transmembrane helix</keyword>
<dbReference type="RefSeq" id="WP_246200032.1">
    <property type="nucleotide sequence ID" value="NZ_CADDWK010000010.1"/>
</dbReference>
<dbReference type="EMBL" id="JACHGH010000010">
    <property type="protein sequence ID" value="MBB6454530.1"/>
    <property type="molecule type" value="Genomic_DNA"/>
</dbReference>
<protein>
    <submittedName>
        <fullName evidence="9">Prepilin-type N-terminal cleavage/methylation domain-containing protein</fullName>
    </submittedName>
</protein>
<dbReference type="InterPro" id="IPR045584">
    <property type="entry name" value="Pilin-like"/>
</dbReference>
<keyword evidence="7" id="KW-0178">Competence</keyword>
<evidence type="ECO:0000256" key="6">
    <source>
        <dbReference type="ARBA" id="ARBA00023136"/>
    </source>
</evidence>
<comment type="subcellular location">
    <subcellularLocation>
        <location evidence="2">Cell surface</location>
    </subcellularLocation>
    <subcellularLocation>
        <location evidence="1">Membrane</location>
        <topology evidence="1">Single-pass membrane protein</topology>
    </subcellularLocation>
</comment>
<dbReference type="PANTHER" id="PTHR30093">
    <property type="entry name" value="GENERAL SECRETION PATHWAY PROTEIN G"/>
    <property type="match status" value="1"/>
</dbReference>
<evidence type="ECO:0000256" key="8">
    <source>
        <dbReference type="SAM" id="Phobius"/>
    </source>
</evidence>
<dbReference type="PRINTS" id="PR00813">
    <property type="entry name" value="BCTERIALGSPG"/>
</dbReference>
<feature type="transmembrane region" description="Helical" evidence="8">
    <location>
        <begin position="20"/>
        <end position="42"/>
    </location>
</feature>
<proteinExistence type="predicted"/>
<evidence type="ECO:0000256" key="2">
    <source>
        <dbReference type="ARBA" id="ARBA00004241"/>
    </source>
</evidence>
<evidence type="ECO:0000313" key="10">
    <source>
        <dbReference type="Proteomes" id="UP000581688"/>
    </source>
</evidence>
<evidence type="ECO:0000313" key="9">
    <source>
        <dbReference type="EMBL" id="MBB6454530.1"/>
    </source>
</evidence>
<dbReference type="PROSITE" id="PS00409">
    <property type="entry name" value="PROKAR_NTER_METHYL"/>
    <property type="match status" value="1"/>
</dbReference>
<dbReference type="GO" id="GO:0009986">
    <property type="term" value="C:cell surface"/>
    <property type="evidence" value="ECO:0007669"/>
    <property type="project" value="UniProtKB-SubCell"/>
</dbReference>
<comment type="caution">
    <text evidence="9">The sequence shown here is derived from an EMBL/GenBank/DDBJ whole genome shotgun (WGS) entry which is preliminary data.</text>
</comment>
<evidence type="ECO:0000256" key="7">
    <source>
        <dbReference type="ARBA" id="ARBA00023287"/>
    </source>
</evidence>
<dbReference type="Pfam" id="PF07963">
    <property type="entry name" value="N_methyl"/>
    <property type="match status" value="1"/>
</dbReference>
<accession>A0A841Q7X9</accession>
<dbReference type="GO" id="GO:0016020">
    <property type="term" value="C:membrane"/>
    <property type="evidence" value="ECO:0007669"/>
    <property type="project" value="UniProtKB-SubCell"/>
</dbReference>
<dbReference type="InterPro" id="IPR012902">
    <property type="entry name" value="N_methyl_site"/>
</dbReference>
<keyword evidence="4 8" id="KW-0812">Transmembrane</keyword>
<dbReference type="PANTHER" id="PTHR30093:SF44">
    <property type="entry name" value="TYPE II SECRETION SYSTEM CORE PROTEIN G"/>
    <property type="match status" value="1"/>
</dbReference>